<evidence type="ECO:0000313" key="1">
    <source>
        <dbReference type="EMBL" id="RAL70084.1"/>
    </source>
</evidence>
<proteinExistence type="predicted"/>
<sequence length="68" mass="7718">MHDNSADWQTAYSVVLEEVLKRYDTDLDNVSFLSTGVDQDNIAWAEETYENSGCWPLPPPELRPMPCG</sequence>
<accession>A0A328EN81</accession>
<name>A0A328EN81_9CHLR</name>
<protein>
    <submittedName>
        <fullName evidence="1">Adenosylcobinamide amidohydrolase</fullName>
        <ecNumber evidence="1">3.5.1.90</ecNumber>
    </submittedName>
</protein>
<comment type="caution">
    <text evidence="1">The sequence shown here is derived from an EMBL/GenBank/DDBJ whole genome shotgun (WGS) entry which is preliminary data.</text>
</comment>
<reference evidence="1 2" key="1">
    <citation type="submission" date="2018-05" db="EMBL/GenBank/DDBJ databases">
        <title>Draft genome sequences of Dehalococcoides mccartyi strains RC and KS.</title>
        <authorList>
            <person name="Higgins S.A."/>
            <person name="Padilla-Crespo E."/>
            <person name="Loeffler F.E."/>
        </authorList>
    </citation>
    <scope>NUCLEOTIDE SEQUENCE [LARGE SCALE GENOMIC DNA]</scope>
    <source>
        <strain evidence="1 2">KS</strain>
    </source>
</reference>
<organism evidence="1 2">
    <name type="scientific">Dehalococcoides mccartyi</name>
    <dbReference type="NCBI Taxonomy" id="61435"/>
    <lineage>
        <taxon>Bacteria</taxon>
        <taxon>Bacillati</taxon>
        <taxon>Chloroflexota</taxon>
        <taxon>Dehalococcoidia</taxon>
        <taxon>Dehalococcoidales</taxon>
        <taxon>Dehalococcoidaceae</taxon>
        <taxon>Dehalococcoides</taxon>
    </lineage>
</organism>
<dbReference type="AlphaFoldDB" id="A0A328EN81"/>
<dbReference type="EC" id="3.5.1.90" evidence="1"/>
<gene>
    <name evidence="1" type="ORF">C1G86_1521</name>
</gene>
<keyword evidence="1" id="KW-0378">Hydrolase</keyword>
<evidence type="ECO:0000313" key="2">
    <source>
        <dbReference type="Proteomes" id="UP000248786"/>
    </source>
</evidence>
<dbReference type="EMBL" id="QGLD01000017">
    <property type="protein sequence ID" value="RAL70084.1"/>
    <property type="molecule type" value="Genomic_DNA"/>
</dbReference>
<dbReference type="GO" id="GO:0043756">
    <property type="term" value="F:adenosylcobinamide hydrolase activity"/>
    <property type="evidence" value="ECO:0007669"/>
    <property type="project" value="UniProtKB-EC"/>
</dbReference>
<dbReference type="Proteomes" id="UP000248786">
    <property type="component" value="Unassembled WGS sequence"/>
</dbReference>